<dbReference type="InterPro" id="IPR001078">
    <property type="entry name" value="2-oxoacid_DH_actylTfrase"/>
</dbReference>
<dbReference type="Pfam" id="PF00198">
    <property type="entry name" value="2-oxoacid_dh"/>
    <property type="match status" value="1"/>
</dbReference>
<dbReference type="SUPFAM" id="SSF52777">
    <property type="entry name" value="CoA-dependent acyltransferases"/>
    <property type="match status" value="1"/>
</dbReference>
<dbReference type="EMBL" id="CP053418">
    <property type="protein sequence ID" value="QJW83786.1"/>
    <property type="molecule type" value="Genomic_DNA"/>
</dbReference>
<protein>
    <recommendedName>
        <fullName evidence="1">2-oxoacid dehydrogenase acyltransferase catalytic domain-containing protein</fullName>
    </recommendedName>
</protein>
<gene>
    <name evidence="2" type="ORF">HK414_06535</name>
</gene>
<dbReference type="InterPro" id="IPR023213">
    <property type="entry name" value="CAT-like_dom_sf"/>
</dbReference>
<proteinExistence type="predicted"/>
<keyword evidence="3" id="KW-1185">Reference proteome</keyword>
<organism evidence="2 3">
    <name type="scientific">Ramlibacter terrae</name>
    <dbReference type="NCBI Taxonomy" id="2732511"/>
    <lineage>
        <taxon>Bacteria</taxon>
        <taxon>Pseudomonadati</taxon>
        <taxon>Pseudomonadota</taxon>
        <taxon>Betaproteobacteria</taxon>
        <taxon>Burkholderiales</taxon>
        <taxon>Comamonadaceae</taxon>
        <taxon>Ramlibacter</taxon>
    </lineage>
</organism>
<evidence type="ECO:0000259" key="1">
    <source>
        <dbReference type="Pfam" id="PF00198"/>
    </source>
</evidence>
<dbReference type="Gene3D" id="3.30.559.10">
    <property type="entry name" value="Chloramphenicol acetyltransferase-like domain"/>
    <property type="match status" value="1"/>
</dbReference>
<reference evidence="2 3" key="2">
    <citation type="submission" date="2020-05" db="EMBL/GenBank/DDBJ databases">
        <authorList>
            <person name="Khan S.A."/>
            <person name="Jeon C.O."/>
            <person name="Chun B.H."/>
        </authorList>
    </citation>
    <scope>NUCLEOTIDE SEQUENCE [LARGE SCALE GENOMIC DNA]</scope>
    <source>
        <strain evidence="2 3">H242</strain>
    </source>
</reference>
<evidence type="ECO:0000313" key="2">
    <source>
        <dbReference type="EMBL" id="QJW83786.1"/>
    </source>
</evidence>
<feature type="domain" description="2-oxoacid dehydrogenase acyltransferase catalytic" evidence="1">
    <location>
        <begin position="204"/>
        <end position="257"/>
    </location>
</feature>
<sequence>MRETVRYREEAWPQLRNLVEGVLRQHRPFTSWGFGEADVTDALAAIRDAQRRLRCAVSFHAFVLHCLARAASDNPGVLTYRRGNRLVTFEDVDVATAIDKRFANGVRLPAVYTVREAQSKSLAQVNWELRHGVRDDQSATDIVKRRHARMRLPAPLRRFVGWRMGRDPFLLRRYYGNIGLTSLQNPASQNLLHVVAPNIYTLTVAMGSIVDRVVLDAEGRPQVRKVACISAGADHAVIDGAALARFAHAFGGLLQSASGLDDAFIEETTRLMKENA</sequence>
<accession>A0ABX6P119</accession>
<reference evidence="2 3" key="1">
    <citation type="submission" date="2020-05" db="EMBL/GenBank/DDBJ databases">
        <title>Ramlibacter rhizophilus sp. nov., isolated from rhizosphere soil of national flower Mugunghwa from South Korea.</title>
        <authorList>
            <person name="Zheng-Fei Y."/>
            <person name="Huan T."/>
        </authorList>
    </citation>
    <scope>NUCLEOTIDE SEQUENCE [LARGE SCALE GENOMIC DNA]</scope>
    <source>
        <strain evidence="2 3">H242</strain>
    </source>
</reference>
<evidence type="ECO:0000313" key="3">
    <source>
        <dbReference type="Proteomes" id="UP000500826"/>
    </source>
</evidence>
<dbReference type="Proteomes" id="UP000500826">
    <property type="component" value="Chromosome"/>
</dbReference>
<name>A0ABX6P119_9BURK</name>